<reference evidence="14 15" key="1">
    <citation type="submission" date="2018-07" db="EMBL/GenBank/DDBJ databases">
        <title>Venubactetium sediminum gen. nov., sp. nov., isolated from a marine solar saltern.</title>
        <authorList>
            <person name="Wang S."/>
        </authorList>
    </citation>
    <scope>NUCLEOTIDE SEQUENCE [LARGE SCALE GENOMIC DNA]</scope>
    <source>
        <strain evidence="14 15">WD2A32</strain>
    </source>
</reference>
<comment type="similarity">
    <text evidence="3">Belongs to the class-V pyridoxal-phosphate-dependent aminotransferase family. NifS/IscS subfamily.</text>
</comment>
<dbReference type="InterPro" id="IPR015424">
    <property type="entry name" value="PyrdxlP-dep_Trfase"/>
</dbReference>
<organism evidence="14 15">
    <name type="scientific">Ferruginivarius sediminum</name>
    <dbReference type="NCBI Taxonomy" id="2661937"/>
    <lineage>
        <taxon>Bacteria</taxon>
        <taxon>Pseudomonadati</taxon>
        <taxon>Pseudomonadota</taxon>
        <taxon>Alphaproteobacteria</taxon>
        <taxon>Rhodospirillales</taxon>
        <taxon>Rhodospirillaceae</taxon>
        <taxon>Ferruginivarius</taxon>
    </lineage>
</organism>
<evidence type="ECO:0000256" key="1">
    <source>
        <dbReference type="ARBA" id="ARBA00001933"/>
    </source>
</evidence>
<gene>
    <name evidence="14" type="ORF">DRB17_13795</name>
</gene>
<comment type="cofactor">
    <cofactor evidence="1 12">
        <name>pyridoxal 5'-phosphate</name>
        <dbReference type="ChEBI" id="CHEBI:597326"/>
    </cofactor>
</comment>
<evidence type="ECO:0000256" key="11">
    <source>
        <dbReference type="ARBA" id="ARBA00050776"/>
    </source>
</evidence>
<keyword evidence="7" id="KW-0479">Metal-binding</keyword>
<dbReference type="Proteomes" id="UP000253941">
    <property type="component" value="Unassembled WGS sequence"/>
</dbReference>
<dbReference type="Gene3D" id="1.10.260.50">
    <property type="match status" value="1"/>
</dbReference>
<dbReference type="GO" id="GO:0031071">
    <property type="term" value="F:cysteine desulfurase activity"/>
    <property type="evidence" value="ECO:0007669"/>
    <property type="project" value="UniProtKB-EC"/>
</dbReference>
<dbReference type="EC" id="2.8.1.7" evidence="4"/>
<keyword evidence="10" id="KW-0411">Iron-sulfur</keyword>
<evidence type="ECO:0000256" key="3">
    <source>
        <dbReference type="ARBA" id="ARBA00006490"/>
    </source>
</evidence>
<evidence type="ECO:0000313" key="14">
    <source>
        <dbReference type="EMBL" id="RDD61339.1"/>
    </source>
</evidence>
<evidence type="ECO:0000256" key="10">
    <source>
        <dbReference type="ARBA" id="ARBA00023014"/>
    </source>
</evidence>
<dbReference type="PANTHER" id="PTHR11601:SF34">
    <property type="entry name" value="CYSTEINE DESULFURASE"/>
    <property type="match status" value="1"/>
</dbReference>
<dbReference type="PANTHER" id="PTHR11601">
    <property type="entry name" value="CYSTEINE DESULFURYLASE FAMILY MEMBER"/>
    <property type="match status" value="1"/>
</dbReference>
<dbReference type="Pfam" id="PF00266">
    <property type="entry name" value="Aminotran_5"/>
    <property type="match status" value="1"/>
</dbReference>
<dbReference type="PROSITE" id="PS00595">
    <property type="entry name" value="AA_TRANSFER_CLASS_5"/>
    <property type="match status" value="1"/>
</dbReference>
<evidence type="ECO:0000259" key="13">
    <source>
        <dbReference type="Pfam" id="PF00266"/>
    </source>
</evidence>
<evidence type="ECO:0000256" key="4">
    <source>
        <dbReference type="ARBA" id="ARBA00012239"/>
    </source>
</evidence>
<evidence type="ECO:0000256" key="5">
    <source>
        <dbReference type="ARBA" id="ARBA00013558"/>
    </source>
</evidence>
<dbReference type="InterPro" id="IPR000192">
    <property type="entry name" value="Aminotrans_V_dom"/>
</dbReference>
<accession>A0A369T7M6</accession>
<dbReference type="GO" id="GO:0051536">
    <property type="term" value="F:iron-sulfur cluster binding"/>
    <property type="evidence" value="ECO:0007669"/>
    <property type="project" value="UniProtKB-KW"/>
</dbReference>
<dbReference type="GO" id="GO:0046872">
    <property type="term" value="F:metal ion binding"/>
    <property type="evidence" value="ECO:0007669"/>
    <property type="project" value="UniProtKB-KW"/>
</dbReference>
<evidence type="ECO:0000313" key="15">
    <source>
        <dbReference type="Proteomes" id="UP000253941"/>
    </source>
</evidence>
<dbReference type="Gene3D" id="3.90.1150.10">
    <property type="entry name" value="Aspartate Aminotransferase, domain 1"/>
    <property type="match status" value="1"/>
</dbReference>
<sequence>MSTPVYLDYNATVPVRPEAADAMTAALGEVGNASSVHRFGRATRRRVEAAREAIAALAGARPSQVVFTSGGTEANNMALLGTGRPRILVSAGEHDSVLRAMPQAERIPLQRDGRIDLTALATMLADDPRPALVSVMLANNETGVIQPVAEVATLARQFGARVHCDAVQAAGKLPVDIARFGVDLMTLSAHKLGGPQGVGALIVADEAPLQAIVHGGGQERGFRAGTENVPAIAGFGAAAQAAMAGIDGMKRLGEWRDRLEAQVRRVAPMVTIHGADAPRLANTSCIGLPGVTAETQVMALDLAGVAVSSGSACSSGKVHPSHVLAAMGVARDEAGSAIRVSLGWRTAEGDIERFLDAWSRVARRHQGAAEASPAA</sequence>
<dbReference type="InterPro" id="IPR015421">
    <property type="entry name" value="PyrdxlP-dep_Trfase_major"/>
</dbReference>
<dbReference type="InterPro" id="IPR016454">
    <property type="entry name" value="Cysteine_dSase"/>
</dbReference>
<protein>
    <recommendedName>
        <fullName evidence="5">Cysteine desulfurase</fullName>
        <ecNumber evidence="4">2.8.1.7</ecNumber>
    </recommendedName>
</protein>
<proteinExistence type="inferred from homology"/>
<keyword evidence="8" id="KW-0663">Pyridoxal phosphate</keyword>
<evidence type="ECO:0000256" key="2">
    <source>
        <dbReference type="ARBA" id="ARBA00003120"/>
    </source>
</evidence>
<evidence type="ECO:0000256" key="12">
    <source>
        <dbReference type="RuleBase" id="RU004504"/>
    </source>
</evidence>
<dbReference type="EMBL" id="QPMH01000013">
    <property type="protein sequence ID" value="RDD61339.1"/>
    <property type="molecule type" value="Genomic_DNA"/>
</dbReference>
<dbReference type="RefSeq" id="WP_114582801.1">
    <property type="nucleotide sequence ID" value="NZ_QPMH01000013.1"/>
</dbReference>
<comment type="catalytic activity">
    <reaction evidence="11">
        <text>(sulfur carrier)-H + L-cysteine = (sulfur carrier)-SH + L-alanine</text>
        <dbReference type="Rhea" id="RHEA:43892"/>
        <dbReference type="Rhea" id="RHEA-COMP:14737"/>
        <dbReference type="Rhea" id="RHEA-COMP:14739"/>
        <dbReference type="ChEBI" id="CHEBI:29917"/>
        <dbReference type="ChEBI" id="CHEBI:35235"/>
        <dbReference type="ChEBI" id="CHEBI:57972"/>
        <dbReference type="ChEBI" id="CHEBI:64428"/>
        <dbReference type="EC" id="2.8.1.7"/>
    </reaction>
</comment>
<evidence type="ECO:0000256" key="8">
    <source>
        <dbReference type="ARBA" id="ARBA00022898"/>
    </source>
</evidence>
<keyword evidence="6" id="KW-0808">Transferase</keyword>
<evidence type="ECO:0000256" key="6">
    <source>
        <dbReference type="ARBA" id="ARBA00022679"/>
    </source>
</evidence>
<comment type="function">
    <text evidence="2">Catalyzes the removal of elemental sulfur atoms from cysteine to produce alanine. Seems to participate in the biosynthesis of the nitrogenase metalloclusters by providing the inorganic sulfur required for the Fe-S core formation.</text>
</comment>
<dbReference type="Gene3D" id="3.40.640.10">
    <property type="entry name" value="Type I PLP-dependent aspartate aminotransferase-like (Major domain)"/>
    <property type="match status" value="1"/>
</dbReference>
<name>A0A369T7M6_9PROT</name>
<keyword evidence="15" id="KW-1185">Reference proteome</keyword>
<dbReference type="AlphaFoldDB" id="A0A369T7M6"/>
<feature type="domain" description="Aminotransferase class V" evidence="13">
    <location>
        <begin position="5"/>
        <end position="354"/>
    </location>
</feature>
<dbReference type="InterPro" id="IPR020578">
    <property type="entry name" value="Aminotrans_V_PyrdxlP_BS"/>
</dbReference>
<evidence type="ECO:0000256" key="9">
    <source>
        <dbReference type="ARBA" id="ARBA00023004"/>
    </source>
</evidence>
<keyword evidence="9" id="KW-0408">Iron</keyword>
<dbReference type="SUPFAM" id="SSF53383">
    <property type="entry name" value="PLP-dependent transferases"/>
    <property type="match status" value="1"/>
</dbReference>
<evidence type="ECO:0000256" key="7">
    <source>
        <dbReference type="ARBA" id="ARBA00022723"/>
    </source>
</evidence>
<dbReference type="PIRSF" id="PIRSF005572">
    <property type="entry name" value="NifS"/>
    <property type="match status" value="1"/>
</dbReference>
<comment type="caution">
    <text evidence="14">The sequence shown here is derived from an EMBL/GenBank/DDBJ whole genome shotgun (WGS) entry which is preliminary data.</text>
</comment>
<dbReference type="InterPro" id="IPR015422">
    <property type="entry name" value="PyrdxlP-dep_Trfase_small"/>
</dbReference>